<dbReference type="RefSeq" id="WP_253756429.1">
    <property type="nucleotide sequence ID" value="NZ_JAMZDZ010000001.1"/>
</dbReference>
<protein>
    <submittedName>
        <fullName evidence="2">Uncharacterized protein</fullName>
    </submittedName>
</protein>
<comment type="caution">
    <text evidence="2">The sequence shown here is derived from an EMBL/GenBank/DDBJ whole genome shotgun (WGS) entry which is preliminary data.</text>
</comment>
<proteinExistence type="predicted"/>
<keyword evidence="3" id="KW-1185">Reference proteome</keyword>
<accession>A0ABV8LYG1</accession>
<evidence type="ECO:0000256" key="1">
    <source>
        <dbReference type="SAM" id="MobiDB-lite"/>
    </source>
</evidence>
<feature type="region of interest" description="Disordered" evidence="1">
    <location>
        <begin position="1"/>
        <end position="25"/>
    </location>
</feature>
<dbReference type="Proteomes" id="UP001595816">
    <property type="component" value="Unassembled WGS sequence"/>
</dbReference>
<evidence type="ECO:0000313" key="3">
    <source>
        <dbReference type="Proteomes" id="UP001595816"/>
    </source>
</evidence>
<reference evidence="3" key="1">
    <citation type="journal article" date="2019" name="Int. J. Syst. Evol. Microbiol.">
        <title>The Global Catalogue of Microorganisms (GCM) 10K type strain sequencing project: providing services to taxonomists for standard genome sequencing and annotation.</title>
        <authorList>
            <consortium name="The Broad Institute Genomics Platform"/>
            <consortium name="The Broad Institute Genome Sequencing Center for Infectious Disease"/>
            <person name="Wu L."/>
            <person name="Ma J."/>
        </authorList>
    </citation>
    <scope>NUCLEOTIDE SEQUENCE [LARGE SCALE GENOMIC DNA]</scope>
    <source>
        <strain evidence="3">CGMCC 4.7289</strain>
    </source>
</reference>
<gene>
    <name evidence="2" type="ORF">ACFOZ4_32620</name>
</gene>
<organism evidence="2 3">
    <name type="scientific">Hamadaea flava</name>
    <dbReference type="NCBI Taxonomy" id="1742688"/>
    <lineage>
        <taxon>Bacteria</taxon>
        <taxon>Bacillati</taxon>
        <taxon>Actinomycetota</taxon>
        <taxon>Actinomycetes</taxon>
        <taxon>Micromonosporales</taxon>
        <taxon>Micromonosporaceae</taxon>
        <taxon>Hamadaea</taxon>
    </lineage>
</organism>
<dbReference type="EMBL" id="JBHSAY010000021">
    <property type="protein sequence ID" value="MFC4135381.1"/>
    <property type="molecule type" value="Genomic_DNA"/>
</dbReference>
<evidence type="ECO:0000313" key="2">
    <source>
        <dbReference type="EMBL" id="MFC4135381.1"/>
    </source>
</evidence>
<sequence length="176" mass="19452">MADGERAKGYRKVQLKPGDPTSLDPRYIVAVPDGSALPGETGALAYESGRGPVTDDEALGVLRRRKGAQLARMYAESAPQALEQRGLPPTLDEALARHLPGELPARDKAKEVTSISLPPRLMARLVARAELEGRNLNALIEMMLWRLDREAPLDPDEVRREYVEMMDDLKNRQAAD</sequence>
<name>A0ABV8LYG1_9ACTN</name>